<gene>
    <name evidence="7" type="ORF">K4G66_07020</name>
</gene>
<dbReference type="InterPro" id="IPR051795">
    <property type="entry name" value="Glycosyl_Hydrlase_43"/>
</dbReference>
<dbReference type="Gene3D" id="2.115.10.20">
    <property type="entry name" value="Glycosyl hydrolase domain, family 43"/>
    <property type="match status" value="1"/>
</dbReference>
<dbReference type="AlphaFoldDB" id="A0AA49GP89"/>
<evidence type="ECO:0000259" key="6">
    <source>
        <dbReference type="PROSITE" id="PS50853"/>
    </source>
</evidence>
<dbReference type="PANTHER" id="PTHR42812:SF12">
    <property type="entry name" value="BETA-XYLOSIDASE-RELATED"/>
    <property type="match status" value="1"/>
</dbReference>
<dbReference type="InterPro" id="IPR000421">
    <property type="entry name" value="FA58C"/>
</dbReference>
<name>A0AA49GP89_9BACT</name>
<feature type="domain" description="Fibronectin type-III" evidence="6">
    <location>
        <begin position="475"/>
        <end position="562"/>
    </location>
</feature>
<comment type="similarity">
    <text evidence="1 4">Belongs to the glycosyl hydrolase 43 family.</text>
</comment>
<dbReference type="Pfam" id="PF00041">
    <property type="entry name" value="fn3"/>
    <property type="match status" value="1"/>
</dbReference>
<dbReference type="Gene3D" id="2.60.120.260">
    <property type="entry name" value="Galactose-binding domain-like"/>
    <property type="match status" value="1"/>
</dbReference>
<evidence type="ECO:0000256" key="4">
    <source>
        <dbReference type="RuleBase" id="RU361187"/>
    </source>
</evidence>
<dbReference type="SUPFAM" id="SSF75005">
    <property type="entry name" value="Arabinanase/levansucrase/invertase"/>
    <property type="match status" value="1"/>
</dbReference>
<feature type="domain" description="F5/8 type C" evidence="5">
    <location>
        <begin position="319"/>
        <end position="470"/>
    </location>
</feature>
<evidence type="ECO:0000256" key="2">
    <source>
        <dbReference type="ARBA" id="ARBA00022801"/>
    </source>
</evidence>
<dbReference type="InterPro" id="IPR003961">
    <property type="entry name" value="FN3_dom"/>
</dbReference>
<organism evidence="7">
    <name type="scientific">Roseihalotalea indica</name>
    <dbReference type="NCBI Taxonomy" id="2867963"/>
    <lineage>
        <taxon>Bacteria</taxon>
        <taxon>Pseudomonadati</taxon>
        <taxon>Bacteroidota</taxon>
        <taxon>Cytophagia</taxon>
        <taxon>Cytophagales</taxon>
        <taxon>Catalimonadaceae</taxon>
        <taxon>Roseihalotalea</taxon>
    </lineage>
</organism>
<keyword evidence="2 4" id="KW-0378">Hydrolase</keyword>
<dbReference type="PROSITE" id="PS50853">
    <property type="entry name" value="FN3"/>
    <property type="match status" value="1"/>
</dbReference>
<evidence type="ECO:0000313" key="7">
    <source>
        <dbReference type="EMBL" id="WKN38452.1"/>
    </source>
</evidence>
<dbReference type="InterPro" id="IPR023296">
    <property type="entry name" value="Glyco_hydro_beta-prop_sf"/>
</dbReference>
<dbReference type="InterPro" id="IPR006710">
    <property type="entry name" value="Glyco_hydro_43"/>
</dbReference>
<dbReference type="CDD" id="cd08982">
    <property type="entry name" value="GH43-like"/>
    <property type="match status" value="1"/>
</dbReference>
<dbReference type="SUPFAM" id="SSF49785">
    <property type="entry name" value="Galactose-binding domain-like"/>
    <property type="match status" value="1"/>
</dbReference>
<dbReference type="SUPFAM" id="SSF49265">
    <property type="entry name" value="Fibronectin type III"/>
    <property type="match status" value="1"/>
</dbReference>
<reference evidence="7" key="2">
    <citation type="journal article" date="2024" name="Antonie Van Leeuwenhoek">
        <title>Roseihalotalea indica gen. nov., sp. nov., a halophilic Bacteroidetes from mesopelagic Southwest Indian Ocean with higher carbohydrate metabolic potential.</title>
        <authorList>
            <person name="Chen B."/>
            <person name="Zhang M."/>
            <person name="Lin D."/>
            <person name="Ye J."/>
            <person name="Tang K."/>
        </authorList>
    </citation>
    <scope>NUCLEOTIDE SEQUENCE</scope>
    <source>
        <strain evidence="7">TK19036</strain>
    </source>
</reference>
<dbReference type="Pfam" id="PF04616">
    <property type="entry name" value="Glyco_hydro_43"/>
    <property type="match status" value="1"/>
</dbReference>
<proteinExistence type="inferred from homology"/>
<evidence type="ECO:0000256" key="1">
    <source>
        <dbReference type="ARBA" id="ARBA00009865"/>
    </source>
</evidence>
<dbReference type="CDD" id="cd00063">
    <property type="entry name" value="FN3"/>
    <property type="match status" value="1"/>
</dbReference>
<dbReference type="InterPro" id="IPR013783">
    <property type="entry name" value="Ig-like_fold"/>
</dbReference>
<dbReference type="GO" id="GO:0005975">
    <property type="term" value="P:carbohydrate metabolic process"/>
    <property type="evidence" value="ECO:0007669"/>
    <property type="project" value="InterPro"/>
</dbReference>
<dbReference type="Gene3D" id="2.60.40.10">
    <property type="entry name" value="Immunoglobulins"/>
    <property type="match status" value="1"/>
</dbReference>
<sequence length="562" mass="63966">MSVPALAQEAENPTTYCNPLDLDYTYMIVNSHNDMSYRSGADPAVVRFRDEYYMFVTRSMGYWHSTDLTQWDFITPEKWYFQGSNAPAAHNYKDSVLYVTGDPSGVMSLLYTDNPKKGDWKAVPAILWDLQDPDFFIDDDGRAFMFWGSSNTYPIRGYELDPHHRFIPKGETVELFNLHEDQHGWERFGENHDHPTLGGYMEGAWLTKHQGKYYMQYGAPGTEWDTYADGVYMADSPLGPYEYAPHNPVSYKPSGFINGAGHGSTVEGPAGQYWHFGTMAISVNYKFERRLAMFPTFFDDDGLMHTNTSFGDYPHYAPTDPEQQGKFTGWMLLSYKKPVTASSQLEDFSPNHVADEQVKTFWVADSTDGESSLQIDLEEKSAIQAIQVNYHDYQSDIYGRQEGIYHQYIIEGSDDGQAWSTILDKSKNQADVPNDYVELAQPAQARYVRFRSLHVPTPHLAISGLRIFGNGSGKKPAKVKQLEVAREEDRRNVKITWKAQPNCQGYNVRWGIAPDKLYSAWLVYGENALDLRSLNVGQEYYFSVEAFNENGVGSPSEIIKAE</sequence>
<dbReference type="InterPro" id="IPR008979">
    <property type="entry name" value="Galactose-bd-like_sf"/>
</dbReference>
<dbReference type="GO" id="GO:0004553">
    <property type="term" value="F:hydrolase activity, hydrolyzing O-glycosyl compounds"/>
    <property type="evidence" value="ECO:0007669"/>
    <property type="project" value="InterPro"/>
</dbReference>
<dbReference type="PROSITE" id="PS50022">
    <property type="entry name" value="FA58C_3"/>
    <property type="match status" value="1"/>
</dbReference>
<accession>A0AA49GP89</accession>
<dbReference type="InterPro" id="IPR036116">
    <property type="entry name" value="FN3_sf"/>
</dbReference>
<evidence type="ECO:0000256" key="3">
    <source>
        <dbReference type="ARBA" id="ARBA00023295"/>
    </source>
</evidence>
<dbReference type="EMBL" id="CP120682">
    <property type="protein sequence ID" value="WKN38452.1"/>
    <property type="molecule type" value="Genomic_DNA"/>
</dbReference>
<keyword evidence="3 4" id="KW-0326">Glycosidase</keyword>
<dbReference type="PANTHER" id="PTHR42812">
    <property type="entry name" value="BETA-XYLOSIDASE"/>
    <property type="match status" value="1"/>
</dbReference>
<reference evidence="7" key="1">
    <citation type="journal article" date="2023" name="Comput. Struct. Biotechnol. J.">
        <title>Discovery of a novel marine Bacteroidetes with a rich repertoire of carbohydrate-active enzymes.</title>
        <authorList>
            <person name="Chen B."/>
            <person name="Liu G."/>
            <person name="Chen Q."/>
            <person name="Wang H."/>
            <person name="Liu L."/>
            <person name="Tang K."/>
        </authorList>
    </citation>
    <scope>NUCLEOTIDE SEQUENCE</scope>
    <source>
        <strain evidence="7">TK19036</strain>
    </source>
</reference>
<dbReference type="Pfam" id="PF00754">
    <property type="entry name" value="F5_F8_type_C"/>
    <property type="match status" value="1"/>
</dbReference>
<protein>
    <submittedName>
        <fullName evidence="7">Family 43 glycosylhydrolase</fullName>
    </submittedName>
</protein>
<evidence type="ECO:0000259" key="5">
    <source>
        <dbReference type="PROSITE" id="PS50022"/>
    </source>
</evidence>